<accession>A0A1E3KZ83</accession>
<sequence length="95" mass="11194">MDEILEYLPEEVPDHLFTQNKLSRMGLKPIAESVACVSYPEQKRKYKLFNIHKTQQRKKQKKGLSLVQKDATIEQILDERSHEIEVRRIQKGETS</sequence>
<name>A0A1E3KZ83_9BACL</name>
<comment type="caution">
    <text evidence="1">The sequence shown here is derived from an EMBL/GenBank/DDBJ whole genome shotgun (WGS) entry which is preliminary data.</text>
</comment>
<dbReference type="RefSeq" id="WP_069329944.1">
    <property type="nucleotide sequence ID" value="NZ_MDER01000102.1"/>
</dbReference>
<evidence type="ECO:0000313" key="2">
    <source>
        <dbReference type="Proteomes" id="UP000094578"/>
    </source>
</evidence>
<protein>
    <submittedName>
        <fullName evidence="1">Uncharacterized protein</fullName>
    </submittedName>
</protein>
<gene>
    <name evidence="1" type="ORF">PTI45_04646</name>
</gene>
<reference evidence="1 2" key="1">
    <citation type="submission" date="2016-08" db="EMBL/GenBank/DDBJ databases">
        <title>Genome sequencing of Paenibacillus sp. TI45-13ar, isolated from Korean traditional nuruk.</title>
        <authorList>
            <person name="Kim S.-J."/>
        </authorList>
    </citation>
    <scope>NUCLEOTIDE SEQUENCE [LARGE SCALE GENOMIC DNA]</scope>
    <source>
        <strain evidence="1 2">TI45-13ar</strain>
    </source>
</reference>
<dbReference type="AlphaFoldDB" id="A0A1E3KZ83"/>
<organism evidence="1 2">
    <name type="scientific">Paenibacillus nuruki</name>
    <dbReference type="NCBI Taxonomy" id="1886670"/>
    <lineage>
        <taxon>Bacteria</taxon>
        <taxon>Bacillati</taxon>
        <taxon>Bacillota</taxon>
        <taxon>Bacilli</taxon>
        <taxon>Bacillales</taxon>
        <taxon>Paenibacillaceae</taxon>
        <taxon>Paenibacillus</taxon>
    </lineage>
</organism>
<dbReference type="Proteomes" id="UP000094578">
    <property type="component" value="Unassembled WGS sequence"/>
</dbReference>
<proteinExistence type="predicted"/>
<dbReference type="EMBL" id="MDER01000102">
    <property type="protein sequence ID" value="ODP26010.1"/>
    <property type="molecule type" value="Genomic_DNA"/>
</dbReference>
<evidence type="ECO:0000313" key="1">
    <source>
        <dbReference type="EMBL" id="ODP26010.1"/>
    </source>
</evidence>
<keyword evidence="2" id="KW-1185">Reference proteome</keyword>